<evidence type="ECO:0000313" key="2">
    <source>
        <dbReference type="Proteomes" id="UP001151002"/>
    </source>
</evidence>
<comment type="caution">
    <text evidence="1">The sequence shown here is derived from an EMBL/GenBank/DDBJ whole genome shotgun (WGS) entry which is preliminary data.</text>
</comment>
<dbReference type="InterPro" id="IPR011990">
    <property type="entry name" value="TPR-like_helical_dom_sf"/>
</dbReference>
<protein>
    <submittedName>
        <fullName evidence="1">Tetratricopeptide repeat protein</fullName>
    </submittedName>
</protein>
<gene>
    <name evidence="1" type="ORF">OWR29_04545</name>
</gene>
<dbReference type="Gene3D" id="1.25.40.10">
    <property type="entry name" value="Tetratricopeptide repeat domain"/>
    <property type="match status" value="1"/>
</dbReference>
<proteinExistence type="predicted"/>
<dbReference type="SUPFAM" id="SSF48452">
    <property type="entry name" value="TPR-like"/>
    <property type="match status" value="1"/>
</dbReference>
<dbReference type="Proteomes" id="UP001151002">
    <property type="component" value="Unassembled WGS sequence"/>
</dbReference>
<reference evidence="1" key="1">
    <citation type="submission" date="2022-11" db="EMBL/GenBank/DDBJ databases">
        <authorList>
            <person name="Somphong A."/>
            <person name="Phongsopitanun W."/>
        </authorList>
    </citation>
    <scope>NUCLEOTIDE SEQUENCE</scope>
    <source>
        <strain evidence="1">Pm04-4</strain>
    </source>
</reference>
<dbReference type="EMBL" id="JAPNTZ010000001">
    <property type="protein sequence ID" value="MCY1137258.1"/>
    <property type="molecule type" value="Genomic_DNA"/>
</dbReference>
<accession>A0ABT4ASN8</accession>
<keyword evidence="2" id="KW-1185">Reference proteome</keyword>
<sequence length="245" mass="26638">MTTWGSEMDFSERVRSAFRRGETDAVVRMSEAEIERARAAGDAAGEVEARYSLARVAIRGGDLAGGEARAWQALEVAELSGDRRLEERPRHVLAAVARMSGDLLRARDLYRQSIALNEELDQPVQVNSEFHNLAFVELKLGHLDEARRLFAEGRERVFGHGWKDFVPYVCLAAAALGVAEGDHARAAMMVGLTDVAFAELGQVPDPDDAADLAEVRSAALEALGPVAFAAEYSRGQLTDPRAAFA</sequence>
<organism evidence="1 2">
    <name type="scientific">Paractinoplanes pyxinae</name>
    <dbReference type="NCBI Taxonomy" id="2997416"/>
    <lineage>
        <taxon>Bacteria</taxon>
        <taxon>Bacillati</taxon>
        <taxon>Actinomycetota</taxon>
        <taxon>Actinomycetes</taxon>
        <taxon>Micromonosporales</taxon>
        <taxon>Micromonosporaceae</taxon>
        <taxon>Paractinoplanes</taxon>
    </lineage>
</organism>
<evidence type="ECO:0000313" key="1">
    <source>
        <dbReference type="EMBL" id="MCY1137258.1"/>
    </source>
</evidence>
<dbReference type="RefSeq" id="WP_267561124.1">
    <property type="nucleotide sequence ID" value="NZ_JAPNTZ010000001.1"/>
</dbReference>
<name>A0ABT4ASN8_9ACTN</name>